<dbReference type="EMBL" id="JARQWQ010000317">
    <property type="protein sequence ID" value="KAK2546716.1"/>
    <property type="molecule type" value="Genomic_DNA"/>
</dbReference>
<gene>
    <name evidence="2" type="ORF">P5673_024764</name>
    <name evidence="1" type="ORF">P5673_033663</name>
</gene>
<organism evidence="2 3">
    <name type="scientific">Acropora cervicornis</name>
    <name type="common">Staghorn coral</name>
    <dbReference type="NCBI Taxonomy" id="6130"/>
    <lineage>
        <taxon>Eukaryota</taxon>
        <taxon>Metazoa</taxon>
        <taxon>Cnidaria</taxon>
        <taxon>Anthozoa</taxon>
        <taxon>Hexacorallia</taxon>
        <taxon>Scleractinia</taxon>
        <taxon>Astrocoeniina</taxon>
        <taxon>Acroporidae</taxon>
        <taxon>Acropora</taxon>
    </lineage>
</organism>
<proteinExistence type="predicted"/>
<evidence type="ECO:0000313" key="1">
    <source>
        <dbReference type="EMBL" id="KAK2546716.1"/>
    </source>
</evidence>
<sequence>MKIKRKIKDEYILPVITYGNDKMGIEQSYDGETCCCTAKNGTPNTRYYTLRDRKRKTWIRKETGVSDIVNAIRIAKDRLADHIAWVLLQIVFALQPYIHS</sequence>
<dbReference type="Proteomes" id="UP001249851">
    <property type="component" value="Unassembled WGS sequence"/>
</dbReference>
<name>A0AAD9Q2X0_ACRCE</name>
<comment type="caution">
    <text evidence="2">The sequence shown here is derived from an EMBL/GenBank/DDBJ whole genome shotgun (WGS) entry which is preliminary data.</text>
</comment>
<protein>
    <submittedName>
        <fullName evidence="2">Uncharacterized protein</fullName>
    </submittedName>
</protein>
<dbReference type="EMBL" id="JARQWQ010000074">
    <property type="protein sequence ID" value="KAK2553785.1"/>
    <property type="molecule type" value="Genomic_DNA"/>
</dbReference>
<reference evidence="2" key="1">
    <citation type="journal article" date="2023" name="G3 (Bethesda)">
        <title>Whole genome assembly and annotation of the endangered Caribbean coral Acropora cervicornis.</title>
        <authorList>
            <person name="Selwyn J.D."/>
            <person name="Vollmer S.V."/>
        </authorList>
    </citation>
    <scope>NUCLEOTIDE SEQUENCE</scope>
    <source>
        <strain evidence="2">K2</strain>
    </source>
</reference>
<evidence type="ECO:0000313" key="3">
    <source>
        <dbReference type="Proteomes" id="UP001249851"/>
    </source>
</evidence>
<dbReference type="AlphaFoldDB" id="A0AAD9Q2X0"/>
<keyword evidence="3" id="KW-1185">Reference proteome</keyword>
<reference evidence="2" key="2">
    <citation type="journal article" date="2023" name="Science">
        <title>Genomic signatures of disease resistance in endangered staghorn corals.</title>
        <authorList>
            <person name="Vollmer S.V."/>
            <person name="Selwyn J.D."/>
            <person name="Despard B.A."/>
            <person name="Roesel C.L."/>
        </authorList>
    </citation>
    <scope>NUCLEOTIDE SEQUENCE</scope>
    <source>
        <strain evidence="2">K2</strain>
    </source>
</reference>
<evidence type="ECO:0000313" key="2">
    <source>
        <dbReference type="EMBL" id="KAK2553785.1"/>
    </source>
</evidence>
<accession>A0AAD9Q2X0</accession>